<accession>A0ABY6CBS0</accession>
<organism evidence="1 2">
    <name type="scientific">Devosia neptuniae</name>
    <dbReference type="NCBI Taxonomy" id="191302"/>
    <lineage>
        <taxon>Bacteria</taxon>
        <taxon>Pseudomonadati</taxon>
        <taxon>Pseudomonadota</taxon>
        <taxon>Alphaproteobacteria</taxon>
        <taxon>Hyphomicrobiales</taxon>
        <taxon>Devosiaceae</taxon>
        <taxon>Devosia</taxon>
    </lineage>
</organism>
<dbReference type="RefSeq" id="WP_262166454.1">
    <property type="nucleotide sequence ID" value="NZ_CP104965.1"/>
</dbReference>
<reference evidence="1 2" key="1">
    <citation type="submission" date="2022-09" db="EMBL/GenBank/DDBJ databases">
        <title>Interaction between co-microsymbionts with complementary sets of symbiotic genes in legume-rhizobium systems.</title>
        <authorList>
            <person name="Safronova V."/>
            <person name="Sazanova A."/>
            <person name="Afonin A."/>
            <person name="Chirak E."/>
        </authorList>
    </citation>
    <scope>NUCLEOTIDE SEQUENCE [LARGE SCALE GENOMIC DNA]</scope>
    <source>
        <strain evidence="1 2">A18/4-1</strain>
    </source>
</reference>
<sequence>MEVIVPILVQLIAGGAGGNVIGQIVKSLNLGPTGNTIAGAVGGVAGTWLASLIPGLSGLVGGATAAAATGGLDIGALVGQGATGLVGGGILTAIAGMVKSATAKS</sequence>
<gene>
    <name evidence="1" type="ORF">N8A98_15015</name>
</gene>
<name>A0ABY6CBS0_9HYPH</name>
<evidence type="ECO:0008006" key="3">
    <source>
        <dbReference type="Google" id="ProtNLM"/>
    </source>
</evidence>
<evidence type="ECO:0000313" key="1">
    <source>
        <dbReference type="EMBL" id="UXN68562.1"/>
    </source>
</evidence>
<keyword evidence="2" id="KW-1185">Reference proteome</keyword>
<dbReference type="EMBL" id="CP104965">
    <property type="protein sequence ID" value="UXN68562.1"/>
    <property type="molecule type" value="Genomic_DNA"/>
</dbReference>
<dbReference type="Proteomes" id="UP001061862">
    <property type="component" value="Chromosome"/>
</dbReference>
<proteinExistence type="predicted"/>
<evidence type="ECO:0000313" key="2">
    <source>
        <dbReference type="Proteomes" id="UP001061862"/>
    </source>
</evidence>
<protein>
    <recommendedName>
        <fullName evidence="3">DNA methyltransferase</fullName>
    </recommendedName>
</protein>